<accession>A0A9P8CUT5</accession>
<evidence type="ECO:0000313" key="1">
    <source>
        <dbReference type="EMBL" id="KAG9319176.1"/>
    </source>
</evidence>
<gene>
    <name evidence="1" type="ORF">KVV02_008614</name>
</gene>
<proteinExistence type="predicted"/>
<reference evidence="1" key="1">
    <citation type="submission" date="2021-07" db="EMBL/GenBank/DDBJ databases">
        <title>Draft genome of Mortierella alpina, strain LL118, isolated from an aspen leaf litter sample.</title>
        <authorList>
            <person name="Yang S."/>
            <person name="Vinatzer B.A."/>
        </authorList>
    </citation>
    <scope>NUCLEOTIDE SEQUENCE</scope>
    <source>
        <strain evidence="1">LL118</strain>
    </source>
</reference>
<sequence length="315" mass="34742">MHSAVITAGRMNKEKLGQRFDKGLKILYSVLATVSRPIKHSRSKHSNYPEAIMFSNKVSSKRSPLAPQRELQLINIYLEQGRTASKKGEHEIALVLCEEADASLSKMKKCVKAAEVRDVTDLRHGVACAFFELSKLLEELNQHERAKDSGSKANDWGYVEVEKLSIQTPPCLETTVSIGTQLQPAEVSVSVADQPSRKFSYAAQPPLNTTDATKMVFKTTGSTAPQPPLETSVSVATQSALDKLATVDVDKSIDGDFFTQDRAPPAFEDKLPETDERLVSTHQLVYCLGLLKDPPSLDGPHRDSALQWRLIAQLL</sequence>
<dbReference type="AlphaFoldDB" id="A0A9P8CUT5"/>
<dbReference type="EMBL" id="JAIFTL010000566">
    <property type="protein sequence ID" value="KAG9319176.1"/>
    <property type="molecule type" value="Genomic_DNA"/>
</dbReference>
<protein>
    <submittedName>
        <fullName evidence="1">Uncharacterized protein</fullName>
    </submittedName>
</protein>
<comment type="caution">
    <text evidence="1">The sequence shown here is derived from an EMBL/GenBank/DDBJ whole genome shotgun (WGS) entry which is preliminary data.</text>
</comment>
<organism evidence="1 2">
    <name type="scientific">Mortierella alpina</name>
    <name type="common">Oleaginous fungus</name>
    <name type="synonym">Mortierella renispora</name>
    <dbReference type="NCBI Taxonomy" id="64518"/>
    <lineage>
        <taxon>Eukaryota</taxon>
        <taxon>Fungi</taxon>
        <taxon>Fungi incertae sedis</taxon>
        <taxon>Mucoromycota</taxon>
        <taxon>Mortierellomycotina</taxon>
        <taxon>Mortierellomycetes</taxon>
        <taxon>Mortierellales</taxon>
        <taxon>Mortierellaceae</taxon>
        <taxon>Mortierella</taxon>
    </lineage>
</organism>
<evidence type="ECO:0000313" key="2">
    <source>
        <dbReference type="Proteomes" id="UP000717515"/>
    </source>
</evidence>
<dbReference type="Proteomes" id="UP000717515">
    <property type="component" value="Unassembled WGS sequence"/>
</dbReference>
<name>A0A9P8CUT5_MORAP</name>